<feature type="chain" id="PRO_5042854156" evidence="3">
    <location>
        <begin position="21"/>
        <end position="786"/>
    </location>
</feature>
<evidence type="ECO:0000313" key="4">
    <source>
        <dbReference type="EMBL" id="KAK9275234.1"/>
    </source>
</evidence>
<dbReference type="InterPro" id="IPR044552">
    <property type="entry name" value="GLIP1-5/GLL25"/>
</dbReference>
<dbReference type="InterPro" id="IPR001087">
    <property type="entry name" value="GDSL"/>
</dbReference>
<reference evidence="4 5" key="1">
    <citation type="journal article" date="2024" name="Plant J.">
        <title>Genome sequences and population genomics reveal climatic adaptation and genomic divergence between two closely related sweetgum species.</title>
        <authorList>
            <person name="Xu W.Q."/>
            <person name="Ren C.Q."/>
            <person name="Zhang X.Y."/>
            <person name="Comes H.P."/>
            <person name="Liu X.H."/>
            <person name="Li Y.G."/>
            <person name="Kettle C.J."/>
            <person name="Jalonen R."/>
            <person name="Gaisberger H."/>
            <person name="Ma Y.Z."/>
            <person name="Qiu Y.X."/>
        </authorList>
    </citation>
    <scope>NUCLEOTIDE SEQUENCE [LARGE SCALE GENOMIC DNA]</scope>
    <source>
        <strain evidence="4">Hangzhou</strain>
    </source>
</reference>
<dbReference type="SUPFAM" id="SSF52266">
    <property type="entry name" value="SGNH hydrolase"/>
    <property type="match status" value="2"/>
</dbReference>
<evidence type="ECO:0000256" key="1">
    <source>
        <dbReference type="ARBA" id="ARBA00008668"/>
    </source>
</evidence>
<dbReference type="PANTHER" id="PTHR45966:SF13">
    <property type="entry name" value="GDSL ESTERASE_LIPASE"/>
    <property type="match status" value="1"/>
</dbReference>
<gene>
    <name evidence="4" type="ORF">L1049_022496</name>
</gene>
<keyword evidence="2 3" id="KW-0732">Signal</keyword>
<accession>A0AAP0RD18</accession>
<dbReference type="FunFam" id="3.40.50.1110:FF:000003">
    <property type="entry name" value="GDSL esterase/lipase APG"/>
    <property type="match status" value="2"/>
</dbReference>
<evidence type="ECO:0000313" key="5">
    <source>
        <dbReference type="Proteomes" id="UP001415857"/>
    </source>
</evidence>
<organism evidence="4 5">
    <name type="scientific">Liquidambar formosana</name>
    <name type="common">Formosan gum</name>
    <dbReference type="NCBI Taxonomy" id="63359"/>
    <lineage>
        <taxon>Eukaryota</taxon>
        <taxon>Viridiplantae</taxon>
        <taxon>Streptophyta</taxon>
        <taxon>Embryophyta</taxon>
        <taxon>Tracheophyta</taxon>
        <taxon>Spermatophyta</taxon>
        <taxon>Magnoliopsida</taxon>
        <taxon>eudicotyledons</taxon>
        <taxon>Gunneridae</taxon>
        <taxon>Pentapetalae</taxon>
        <taxon>Saxifragales</taxon>
        <taxon>Altingiaceae</taxon>
        <taxon>Liquidambar</taxon>
    </lineage>
</organism>
<dbReference type="GO" id="GO:0016298">
    <property type="term" value="F:lipase activity"/>
    <property type="evidence" value="ECO:0007669"/>
    <property type="project" value="TreeGrafter"/>
</dbReference>
<dbReference type="AlphaFoldDB" id="A0AAP0RD18"/>
<keyword evidence="5" id="KW-1185">Reference proteome</keyword>
<dbReference type="InterPro" id="IPR035669">
    <property type="entry name" value="SGNH_plant_lipase-like"/>
</dbReference>
<evidence type="ECO:0000256" key="3">
    <source>
        <dbReference type="SAM" id="SignalP"/>
    </source>
</evidence>
<dbReference type="PANTHER" id="PTHR45966">
    <property type="entry name" value="GDSL-LIKE LIPASE/ACYLHYDROLASE"/>
    <property type="match status" value="1"/>
</dbReference>
<dbReference type="CDD" id="cd01837">
    <property type="entry name" value="SGNH_plant_lipase_like"/>
    <property type="match status" value="2"/>
</dbReference>
<feature type="signal peptide" evidence="3">
    <location>
        <begin position="1"/>
        <end position="20"/>
    </location>
</feature>
<sequence>MDYLLIYVPLLLSISFRASGSPLEKSSSAFFIFGDSTVDPGNNNYINTVPENQANHKPYGQNGFFGEPTGRFSDGRVIVDFIAEYANLPVIPPYLQPSVEYVNGVNFASGGAGILSETNYGFQGLVIDLQTQLKHFEEVQKSLIEKLGDTKAQELISEAVYFISMGSNDYMGGYLGSPKMQKLYHPEDYVGMVIGNLTHTIQVLYEKGGRKFGFLSLSPLGCLPALRALNPKANEGGCFEEASALALAHNNALSAILVSLEHLFRGFKYCNSNFYNWLSDRMNNPSEYGFKEGVNACCGTGPYGGIFTCGGTKNVTDYQLCSNADDYVWWDSFHPTERIHEQFAKALWNGPPSAVGPYNLENLFFDMEKLTIADIVDDPEGQQTHSAYMGSFFLMATLSPYMDFLLIYVPLLLSISFRASGSPLEKSSSAFFIFGDSTVDPGNNNYINTVPENQANHKPYGQNGFFGEPTGRFSDGRVIVDFIAEYANLPVIPPYLQPSVEYINGVNFASGGAGILSETNYGFQGLVIDLQTQLKHFEEVQKSLIEKLGDTKAQELISEAVYFISMGSNDYMGGYLGSPKMQKLYHPEDYVGMVIGNLTHTIQVLYEKGGRKFGFLSLSPLGCLPALRALNPKANEGGCFEEASALALAHNNALSAVLVSLEHLFRGFKYCNSDFYNWLSDRMNNPSEYGFKEGVNACCGTGPYGGIFTCGGTKNVTDYQLCSNADDYVWWDSFHPTERIHKQFAKALWNGPPSAVGPYNLENLFFDKEKLTIADIVDDPEGQQLQ</sequence>
<comment type="similarity">
    <text evidence="1">Belongs to the 'GDSL' lipolytic enzyme family.</text>
</comment>
<proteinExistence type="inferred from homology"/>
<dbReference type="Gene3D" id="3.40.50.1110">
    <property type="entry name" value="SGNH hydrolase"/>
    <property type="match status" value="2"/>
</dbReference>
<name>A0AAP0RD18_LIQFO</name>
<protein>
    <submittedName>
        <fullName evidence="4">Uncharacterized protein</fullName>
    </submittedName>
</protein>
<dbReference type="Pfam" id="PF00657">
    <property type="entry name" value="Lipase_GDSL"/>
    <property type="match status" value="2"/>
</dbReference>
<dbReference type="EMBL" id="JBBPBK010000011">
    <property type="protein sequence ID" value="KAK9275234.1"/>
    <property type="molecule type" value="Genomic_DNA"/>
</dbReference>
<dbReference type="Proteomes" id="UP001415857">
    <property type="component" value="Unassembled WGS sequence"/>
</dbReference>
<evidence type="ECO:0000256" key="2">
    <source>
        <dbReference type="ARBA" id="ARBA00022729"/>
    </source>
</evidence>
<comment type="caution">
    <text evidence="4">The sequence shown here is derived from an EMBL/GenBank/DDBJ whole genome shotgun (WGS) entry which is preliminary data.</text>
</comment>
<dbReference type="InterPro" id="IPR036514">
    <property type="entry name" value="SGNH_hydro_sf"/>
</dbReference>